<organism evidence="2 3">
    <name type="scientific">Pristionchus entomophagus</name>
    <dbReference type="NCBI Taxonomy" id="358040"/>
    <lineage>
        <taxon>Eukaryota</taxon>
        <taxon>Metazoa</taxon>
        <taxon>Ecdysozoa</taxon>
        <taxon>Nematoda</taxon>
        <taxon>Chromadorea</taxon>
        <taxon>Rhabditida</taxon>
        <taxon>Rhabditina</taxon>
        <taxon>Diplogasteromorpha</taxon>
        <taxon>Diplogasteroidea</taxon>
        <taxon>Neodiplogasteridae</taxon>
        <taxon>Pristionchus</taxon>
    </lineage>
</organism>
<dbReference type="PANTHER" id="PTHR11165">
    <property type="entry name" value="SKP1"/>
    <property type="match status" value="1"/>
</dbReference>
<comment type="caution">
    <text evidence="2">The sequence shown here is derived from an EMBL/GenBank/DDBJ whole genome shotgun (WGS) entry which is preliminary data.</text>
</comment>
<evidence type="ECO:0000313" key="3">
    <source>
        <dbReference type="Proteomes" id="UP001432027"/>
    </source>
</evidence>
<dbReference type="Pfam" id="PF01466">
    <property type="entry name" value="Skp1"/>
    <property type="match status" value="1"/>
</dbReference>
<dbReference type="SUPFAM" id="SSF81382">
    <property type="entry name" value="Skp1 dimerisation domain-like"/>
    <property type="match status" value="1"/>
</dbReference>
<protein>
    <recommendedName>
        <fullName evidence="1">SKP1 component dimerisation domain-containing protein</fullName>
    </recommendedName>
</protein>
<evidence type="ECO:0000313" key="2">
    <source>
        <dbReference type="EMBL" id="GMS99496.1"/>
    </source>
</evidence>
<dbReference type="InterPro" id="IPR016072">
    <property type="entry name" value="Skp1_comp_dimer"/>
</dbReference>
<dbReference type="PIRSF" id="PIRSF028729">
    <property type="entry name" value="E3_ubiquit_lig_SCF_Skp"/>
    <property type="match status" value="1"/>
</dbReference>
<dbReference type="InterPro" id="IPR016897">
    <property type="entry name" value="SKP1"/>
</dbReference>
<dbReference type="Proteomes" id="UP001432027">
    <property type="component" value="Unassembled WGS sequence"/>
</dbReference>
<sequence length="118" mass="13524">LPNVKGDILKQMIDWCEHYKDDETKLKVDDDKIDVEIPGWDEDFLTALAVGPTKSPLLELCVAANYLDIKALLMVTCKKIANMLKGKKGEDIRGEWGVVNEFSAEEEEKIRRENEWTE</sequence>
<name>A0AAV5TYE2_9BILA</name>
<feature type="non-terminal residue" evidence="2">
    <location>
        <position position="1"/>
    </location>
</feature>
<dbReference type="EMBL" id="BTSX01000005">
    <property type="protein sequence ID" value="GMS99496.1"/>
    <property type="molecule type" value="Genomic_DNA"/>
</dbReference>
<keyword evidence="3" id="KW-1185">Reference proteome</keyword>
<dbReference type="InterPro" id="IPR011333">
    <property type="entry name" value="SKP1/BTB/POZ_sf"/>
</dbReference>
<feature type="domain" description="SKP1 component dimerisation" evidence="1">
    <location>
        <begin position="70"/>
        <end position="116"/>
    </location>
</feature>
<evidence type="ECO:0000259" key="1">
    <source>
        <dbReference type="Pfam" id="PF01466"/>
    </source>
</evidence>
<gene>
    <name evidence="2" type="ORF">PENTCL1PPCAC_21671</name>
</gene>
<dbReference type="GO" id="GO:0006511">
    <property type="term" value="P:ubiquitin-dependent protein catabolic process"/>
    <property type="evidence" value="ECO:0007669"/>
    <property type="project" value="InterPro"/>
</dbReference>
<dbReference type="Gene3D" id="3.30.710.10">
    <property type="entry name" value="Potassium Channel Kv1.1, Chain A"/>
    <property type="match status" value="1"/>
</dbReference>
<proteinExistence type="predicted"/>
<reference evidence="2" key="1">
    <citation type="submission" date="2023-10" db="EMBL/GenBank/DDBJ databases">
        <title>Genome assembly of Pristionchus species.</title>
        <authorList>
            <person name="Yoshida K."/>
            <person name="Sommer R.J."/>
        </authorList>
    </citation>
    <scope>NUCLEOTIDE SEQUENCE</scope>
    <source>
        <strain evidence="2">RS0144</strain>
    </source>
</reference>
<dbReference type="InterPro" id="IPR036296">
    <property type="entry name" value="SKP1-like_dim_sf"/>
</dbReference>
<dbReference type="AlphaFoldDB" id="A0AAV5TYE2"/>
<accession>A0AAV5TYE2</accession>